<accession>A0A1H3J1M3</accession>
<protein>
    <submittedName>
        <fullName evidence="2">Uncharacterized protein</fullName>
    </submittedName>
</protein>
<dbReference type="Proteomes" id="UP000198672">
    <property type="component" value="Unassembled WGS sequence"/>
</dbReference>
<evidence type="ECO:0000313" key="2">
    <source>
        <dbReference type="EMBL" id="SDY33903.1"/>
    </source>
</evidence>
<sequence>MNKTYQLTILAFIALSTSPATSYAEPKIGASINGGIFLYRDSIEMYWNDWLAFPLMNKADIPTSSQARATIIGEGKTAAFIGNISINCENGQHFWESAGNGSEFLASEREAEEIVPVQAIKNSVKLFCKRTR</sequence>
<dbReference type="STRING" id="61595.SAMN05421644_15116"/>
<reference evidence="3" key="1">
    <citation type="submission" date="2016-10" db="EMBL/GenBank/DDBJ databases">
        <authorList>
            <person name="Varghese N."/>
            <person name="Submissions S."/>
        </authorList>
    </citation>
    <scope>NUCLEOTIDE SEQUENCE [LARGE SCALE GENOMIC DNA]</scope>
    <source>
        <strain evidence="3">DSM 173</strain>
    </source>
</reference>
<feature type="signal peptide" evidence="1">
    <location>
        <begin position="1"/>
        <end position="24"/>
    </location>
</feature>
<dbReference type="OrthoDB" id="9862085at2"/>
<feature type="chain" id="PRO_5011667822" evidence="1">
    <location>
        <begin position="25"/>
        <end position="132"/>
    </location>
</feature>
<organism evidence="2 3">
    <name type="scientific">Allochromatium warmingii</name>
    <name type="common">Chromatium warmingii</name>
    <dbReference type="NCBI Taxonomy" id="61595"/>
    <lineage>
        <taxon>Bacteria</taxon>
        <taxon>Pseudomonadati</taxon>
        <taxon>Pseudomonadota</taxon>
        <taxon>Gammaproteobacteria</taxon>
        <taxon>Chromatiales</taxon>
        <taxon>Chromatiaceae</taxon>
        <taxon>Allochromatium</taxon>
    </lineage>
</organism>
<keyword evidence="1" id="KW-0732">Signal</keyword>
<name>A0A1H3J1M3_ALLWA</name>
<dbReference type="AlphaFoldDB" id="A0A1H3J1M3"/>
<gene>
    <name evidence="2" type="ORF">SAMN05421644_15116</name>
</gene>
<keyword evidence="3" id="KW-1185">Reference proteome</keyword>
<dbReference type="EMBL" id="FNOW01000051">
    <property type="protein sequence ID" value="SDY33903.1"/>
    <property type="molecule type" value="Genomic_DNA"/>
</dbReference>
<dbReference type="RefSeq" id="WP_143117071.1">
    <property type="nucleotide sequence ID" value="NZ_FNOW01000051.1"/>
</dbReference>
<evidence type="ECO:0000256" key="1">
    <source>
        <dbReference type="SAM" id="SignalP"/>
    </source>
</evidence>
<proteinExistence type="predicted"/>
<evidence type="ECO:0000313" key="3">
    <source>
        <dbReference type="Proteomes" id="UP000198672"/>
    </source>
</evidence>